<evidence type="ECO:0000256" key="1">
    <source>
        <dbReference type="SAM" id="Phobius"/>
    </source>
</evidence>
<keyword evidence="1" id="KW-0812">Transmembrane</keyword>
<protein>
    <recommendedName>
        <fullName evidence="4">G-protein coupled receptors family 1 profile domain-containing protein</fullName>
    </recommendedName>
</protein>
<proteinExistence type="predicted"/>
<gene>
    <name evidence="2" type="ORF">BCR33DRAFT_714214</name>
</gene>
<name>A0A1Y2CS39_9FUNG</name>
<evidence type="ECO:0000313" key="3">
    <source>
        <dbReference type="Proteomes" id="UP000193642"/>
    </source>
</evidence>
<dbReference type="EMBL" id="MCGO01000010">
    <property type="protein sequence ID" value="ORY49185.1"/>
    <property type="molecule type" value="Genomic_DNA"/>
</dbReference>
<evidence type="ECO:0000313" key="2">
    <source>
        <dbReference type="EMBL" id="ORY49185.1"/>
    </source>
</evidence>
<feature type="transmembrane region" description="Helical" evidence="1">
    <location>
        <begin position="132"/>
        <end position="149"/>
    </location>
</feature>
<evidence type="ECO:0008006" key="4">
    <source>
        <dbReference type="Google" id="ProtNLM"/>
    </source>
</evidence>
<organism evidence="2 3">
    <name type="scientific">Rhizoclosmatium globosum</name>
    <dbReference type="NCBI Taxonomy" id="329046"/>
    <lineage>
        <taxon>Eukaryota</taxon>
        <taxon>Fungi</taxon>
        <taxon>Fungi incertae sedis</taxon>
        <taxon>Chytridiomycota</taxon>
        <taxon>Chytridiomycota incertae sedis</taxon>
        <taxon>Chytridiomycetes</taxon>
        <taxon>Chytridiales</taxon>
        <taxon>Chytriomycetaceae</taxon>
        <taxon>Rhizoclosmatium</taxon>
    </lineage>
</organism>
<reference evidence="2 3" key="1">
    <citation type="submission" date="2016-07" db="EMBL/GenBank/DDBJ databases">
        <title>Pervasive Adenine N6-methylation of Active Genes in Fungi.</title>
        <authorList>
            <consortium name="DOE Joint Genome Institute"/>
            <person name="Mondo S.J."/>
            <person name="Dannebaum R.O."/>
            <person name="Kuo R.C."/>
            <person name="Labutti K."/>
            <person name="Haridas S."/>
            <person name="Kuo A."/>
            <person name="Salamov A."/>
            <person name="Ahrendt S.R."/>
            <person name="Lipzen A."/>
            <person name="Sullivan W."/>
            <person name="Andreopoulos W.B."/>
            <person name="Clum A."/>
            <person name="Lindquist E."/>
            <person name="Daum C."/>
            <person name="Ramamoorthy G.K."/>
            <person name="Gryganskyi A."/>
            <person name="Culley D."/>
            <person name="Magnuson J.K."/>
            <person name="James T.Y."/>
            <person name="O'Malley M.A."/>
            <person name="Stajich J.E."/>
            <person name="Spatafora J.W."/>
            <person name="Visel A."/>
            <person name="Grigoriev I.V."/>
        </authorList>
    </citation>
    <scope>NUCLEOTIDE SEQUENCE [LARGE SCALE GENOMIC DNA]</scope>
    <source>
        <strain evidence="2 3">JEL800</strain>
    </source>
</reference>
<feature type="transmembrane region" description="Helical" evidence="1">
    <location>
        <begin position="92"/>
        <end position="111"/>
    </location>
</feature>
<accession>A0A1Y2CS39</accession>
<comment type="caution">
    <text evidence="2">The sequence shown here is derived from an EMBL/GenBank/DDBJ whole genome shotgun (WGS) entry which is preliminary data.</text>
</comment>
<sequence>MTNTTTTGDGPLGTTVMFCLLIPLNMIVLAILLYLILEYDVRQAGKRLSIKLLLSPMNRVLILGIFCLISFNICMVIQRFRDASTVEAKVSYVLNRLFLAIVELCGIYYSWIRGEAVVDIVYPRFYNALKHSVMIVPVFFFLQVIPTIAL</sequence>
<keyword evidence="3" id="KW-1185">Reference proteome</keyword>
<feature type="non-terminal residue" evidence="2">
    <location>
        <position position="150"/>
    </location>
</feature>
<keyword evidence="1" id="KW-0472">Membrane</keyword>
<dbReference type="AlphaFoldDB" id="A0A1Y2CS39"/>
<dbReference type="Proteomes" id="UP000193642">
    <property type="component" value="Unassembled WGS sequence"/>
</dbReference>
<feature type="transmembrane region" description="Helical" evidence="1">
    <location>
        <begin position="58"/>
        <end position="80"/>
    </location>
</feature>
<feature type="transmembrane region" description="Helical" evidence="1">
    <location>
        <begin position="12"/>
        <end position="37"/>
    </location>
</feature>
<keyword evidence="1" id="KW-1133">Transmembrane helix</keyword>